<dbReference type="GO" id="GO:0005886">
    <property type="term" value="C:plasma membrane"/>
    <property type="evidence" value="ECO:0007669"/>
    <property type="project" value="UniProtKB-SubCell"/>
</dbReference>
<dbReference type="RefSeq" id="WP_090040045.1">
    <property type="nucleotide sequence ID" value="NZ_FOKI01000008.1"/>
</dbReference>
<evidence type="ECO:0000313" key="9">
    <source>
        <dbReference type="EMBL" id="SFB00027.1"/>
    </source>
</evidence>
<dbReference type="OrthoDB" id="9809173at2"/>
<protein>
    <submittedName>
        <fullName evidence="9">Carbohydrate ABC transporter membrane protein 1, CUT1 family</fullName>
    </submittedName>
</protein>
<keyword evidence="2 7" id="KW-0813">Transport</keyword>
<dbReference type="AlphaFoldDB" id="A0A1I0XH62"/>
<feature type="transmembrane region" description="Helical" evidence="7">
    <location>
        <begin position="157"/>
        <end position="182"/>
    </location>
</feature>
<accession>A0A1I0XH62</accession>
<dbReference type="InterPro" id="IPR035906">
    <property type="entry name" value="MetI-like_sf"/>
</dbReference>
<evidence type="ECO:0000256" key="3">
    <source>
        <dbReference type="ARBA" id="ARBA00022475"/>
    </source>
</evidence>
<dbReference type="GO" id="GO:0055085">
    <property type="term" value="P:transmembrane transport"/>
    <property type="evidence" value="ECO:0007669"/>
    <property type="project" value="InterPro"/>
</dbReference>
<reference evidence="9 10" key="1">
    <citation type="submission" date="2016-10" db="EMBL/GenBank/DDBJ databases">
        <authorList>
            <person name="de Groot N.N."/>
        </authorList>
    </citation>
    <scope>NUCLEOTIDE SEQUENCE [LARGE SCALE GENOMIC DNA]</scope>
    <source>
        <strain evidence="9 10">DSM 12271</strain>
    </source>
</reference>
<sequence length="298" mass="34634">MKEEKNIKSFIRGIVYISPVLIILIIFSVYPIIKTIDMSFYNKYNYIKDIVFQRGLNNYKYIFNDTEFFIALKNTVIYVLWVMPLSISISLLIAVFLNSKIKFKELFRTIYFIPFVTSTVAISMVWRWIFNSEYGVLNYLLGIVNINPINWLTDPKYSMVALIILSIWKSLGYNIIIFLAGLQNIDDQYGKAAQIDGANKWRILTKITIPLLSPTILFVSVVSLINSFKVFGEVYALFNKIPGPLNSCLTMVYYIYNKFYNQYHYGIASAAVVVLYIIILILNFIQFRVGKKKVEYTN</sequence>
<evidence type="ECO:0000256" key="2">
    <source>
        <dbReference type="ARBA" id="ARBA00022448"/>
    </source>
</evidence>
<dbReference type="InterPro" id="IPR051393">
    <property type="entry name" value="ABC_transporter_permease"/>
</dbReference>
<organism evidence="9 10">
    <name type="scientific">Clostridium frigidicarnis</name>
    <dbReference type="NCBI Taxonomy" id="84698"/>
    <lineage>
        <taxon>Bacteria</taxon>
        <taxon>Bacillati</taxon>
        <taxon>Bacillota</taxon>
        <taxon>Clostridia</taxon>
        <taxon>Eubacteriales</taxon>
        <taxon>Clostridiaceae</taxon>
        <taxon>Clostridium</taxon>
    </lineage>
</organism>
<evidence type="ECO:0000256" key="1">
    <source>
        <dbReference type="ARBA" id="ARBA00004651"/>
    </source>
</evidence>
<dbReference type="Pfam" id="PF00528">
    <property type="entry name" value="BPD_transp_1"/>
    <property type="match status" value="1"/>
</dbReference>
<keyword evidence="6 7" id="KW-0472">Membrane</keyword>
<proteinExistence type="inferred from homology"/>
<feature type="transmembrane region" description="Helical" evidence="7">
    <location>
        <begin position="12"/>
        <end position="33"/>
    </location>
</feature>
<evidence type="ECO:0000256" key="6">
    <source>
        <dbReference type="ARBA" id="ARBA00023136"/>
    </source>
</evidence>
<dbReference type="STRING" id="84698.SAMN04488528_100896"/>
<feature type="transmembrane region" description="Helical" evidence="7">
    <location>
        <begin position="76"/>
        <end position="97"/>
    </location>
</feature>
<feature type="transmembrane region" description="Helical" evidence="7">
    <location>
        <begin position="263"/>
        <end position="285"/>
    </location>
</feature>
<keyword evidence="10" id="KW-1185">Reference proteome</keyword>
<evidence type="ECO:0000256" key="5">
    <source>
        <dbReference type="ARBA" id="ARBA00022989"/>
    </source>
</evidence>
<evidence type="ECO:0000256" key="4">
    <source>
        <dbReference type="ARBA" id="ARBA00022692"/>
    </source>
</evidence>
<evidence type="ECO:0000259" key="8">
    <source>
        <dbReference type="PROSITE" id="PS50928"/>
    </source>
</evidence>
<gene>
    <name evidence="9" type="ORF">SAMN04488528_100896</name>
</gene>
<name>A0A1I0XH62_9CLOT</name>
<comment type="similarity">
    <text evidence="7">Belongs to the binding-protein-dependent transport system permease family.</text>
</comment>
<keyword evidence="5 7" id="KW-1133">Transmembrane helix</keyword>
<feature type="transmembrane region" description="Helical" evidence="7">
    <location>
        <begin position="203"/>
        <end position="225"/>
    </location>
</feature>
<dbReference type="Proteomes" id="UP000198619">
    <property type="component" value="Unassembled WGS sequence"/>
</dbReference>
<evidence type="ECO:0000256" key="7">
    <source>
        <dbReference type="RuleBase" id="RU363032"/>
    </source>
</evidence>
<dbReference type="EMBL" id="FOKI01000008">
    <property type="protein sequence ID" value="SFB00027.1"/>
    <property type="molecule type" value="Genomic_DNA"/>
</dbReference>
<dbReference type="SUPFAM" id="SSF161098">
    <property type="entry name" value="MetI-like"/>
    <property type="match status" value="1"/>
</dbReference>
<comment type="subcellular location">
    <subcellularLocation>
        <location evidence="1 7">Cell membrane</location>
        <topology evidence="1 7">Multi-pass membrane protein</topology>
    </subcellularLocation>
</comment>
<dbReference type="PANTHER" id="PTHR30193:SF37">
    <property type="entry name" value="INNER MEMBRANE ABC TRANSPORTER PERMEASE PROTEIN YCJO"/>
    <property type="match status" value="1"/>
</dbReference>
<keyword evidence="3" id="KW-1003">Cell membrane</keyword>
<dbReference type="PROSITE" id="PS50928">
    <property type="entry name" value="ABC_TM1"/>
    <property type="match status" value="1"/>
</dbReference>
<dbReference type="Gene3D" id="1.10.3720.10">
    <property type="entry name" value="MetI-like"/>
    <property type="match status" value="1"/>
</dbReference>
<dbReference type="PANTHER" id="PTHR30193">
    <property type="entry name" value="ABC TRANSPORTER PERMEASE PROTEIN"/>
    <property type="match status" value="1"/>
</dbReference>
<keyword evidence="4 7" id="KW-0812">Transmembrane</keyword>
<feature type="domain" description="ABC transmembrane type-1" evidence="8">
    <location>
        <begin position="72"/>
        <end position="286"/>
    </location>
</feature>
<evidence type="ECO:0000313" key="10">
    <source>
        <dbReference type="Proteomes" id="UP000198619"/>
    </source>
</evidence>
<dbReference type="CDD" id="cd06261">
    <property type="entry name" value="TM_PBP2"/>
    <property type="match status" value="1"/>
</dbReference>
<dbReference type="InterPro" id="IPR000515">
    <property type="entry name" value="MetI-like"/>
</dbReference>
<feature type="transmembrane region" description="Helical" evidence="7">
    <location>
        <begin position="109"/>
        <end position="129"/>
    </location>
</feature>